<keyword evidence="6" id="KW-0460">Magnesium</keyword>
<dbReference type="Proteomes" id="UP000070560">
    <property type="component" value="Chromosome"/>
</dbReference>
<evidence type="ECO:0000256" key="6">
    <source>
        <dbReference type="RuleBase" id="RU365090"/>
    </source>
</evidence>
<keyword evidence="6" id="KW-0479">Metal-binding</keyword>
<comment type="cofactor">
    <cofactor evidence="6">
        <name>Mg(2+)</name>
        <dbReference type="ChEBI" id="CHEBI:18420"/>
    </cofactor>
</comment>
<comment type="catalytic activity">
    <reaction evidence="5">
        <text>adenylyl-molybdopterin + molybdate = Mo-molybdopterin + AMP + H(+)</text>
        <dbReference type="Rhea" id="RHEA:35047"/>
        <dbReference type="ChEBI" id="CHEBI:15378"/>
        <dbReference type="ChEBI" id="CHEBI:36264"/>
        <dbReference type="ChEBI" id="CHEBI:62727"/>
        <dbReference type="ChEBI" id="CHEBI:71302"/>
        <dbReference type="ChEBI" id="CHEBI:456215"/>
        <dbReference type="EC" id="2.10.1.1"/>
    </reaction>
</comment>
<dbReference type="UniPathway" id="UPA00344"/>
<dbReference type="InterPro" id="IPR038987">
    <property type="entry name" value="MoeA-like"/>
</dbReference>
<comment type="pathway">
    <text evidence="2 6">Cofactor biosynthesis; molybdopterin biosynthesis.</text>
</comment>
<dbReference type="KEGG" id="daw:HS1_000087"/>
<dbReference type="Pfam" id="PF00994">
    <property type="entry name" value="MoCF_biosynth"/>
    <property type="match status" value="1"/>
</dbReference>
<evidence type="ECO:0000256" key="4">
    <source>
        <dbReference type="ARBA" id="ARBA00023150"/>
    </source>
</evidence>
<evidence type="ECO:0000256" key="1">
    <source>
        <dbReference type="ARBA" id="ARBA00002901"/>
    </source>
</evidence>
<dbReference type="GO" id="GO:0061599">
    <property type="term" value="F:molybdopterin molybdotransferase activity"/>
    <property type="evidence" value="ECO:0007669"/>
    <property type="project" value="UniProtKB-UniRule"/>
</dbReference>
<dbReference type="Pfam" id="PF03453">
    <property type="entry name" value="MoeA_N"/>
    <property type="match status" value="1"/>
</dbReference>
<dbReference type="Pfam" id="PF12727">
    <property type="entry name" value="PBP_like"/>
    <property type="match status" value="1"/>
</dbReference>
<keyword evidence="9" id="KW-1185">Reference proteome</keyword>
<dbReference type="InterPro" id="IPR036135">
    <property type="entry name" value="MoeA_linker/N_sf"/>
</dbReference>
<dbReference type="RefSeq" id="WP_281178320.1">
    <property type="nucleotide sequence ID" value="NZ_CP013015.1"/>
</dbReference>
<sequence length="655" mass="72401">MLEKTDQVTEDIGQVMPNRRIYLKMKSLKEAQSIFFSAFNFTNFLKTEVISTTESLNRVTAKPIFARFSSPNFHCAAMDGYAVNAELTFGVTLDQPKELTIGKEVFAINTGYPLPDNTNAVIMIENVVEKEGKIEINKAVYPWQNVRKVGEDIVATELILPPNHRITPYDIGALLEGGIFEVEVKEKPKVIIIPTGNEVVPIEIAQDRGIEKGQVIESNSWMLSSLLNTTNAICEKWPVVPDEFRQLKTTIQKAVESDAHLVIILAGSSAGSKDYTVLALEELGEVLVHGVTIMPGKPTILAKVNNKPVIGNPGYPVSSVISFEQFVLPILSQMQGFVYEERPKLKVFLSCPVPSKLGIEEFLRVKLGQVGKNIVATPMPRTAGSITTLTKAHGIIRIPAQREGIEEDEQVEAELLVPQAEIFNTIVIIGSHDLTIDLLTSELKKIDPFLNISSSNVGSLSGLMAIKKGRAHLAGTHLFDPETGIYNLTYIDRYLPEIPVKVVNLVIRHQGLIVPKGNPKKIKSIEDLTRSDVLFVNRQRGAGTRILLDYKLKQLNINSSQIKGYDCEEISHMAVAVDVLSGRADVGLGIYAAAKALNLDFIPIAVEEYDLVVPETLWETKKIQTILQLINSHKFKQAVEKMGGYETSKTGMVKR</sequence>
<dbReference type="Pfam" id="PF03454">
    <property type="entry name" value="MoeA_C"/>
    <property type="match status" value="1"/>
</dbReference>
<dbReference type="Gene3D" id="2.40.340.10">
    <property type="entry name" value="MoeA, C-terminal, domain IV"/>
    <property type="match status" value="1"/>
</dbReference>
<dbReference type="AlphaFoldDB" id="A0A7U4TGL4"/>
<dbReference type="NCBIfam" id="NF011068">
    <property type="entry name" value="PRK14498.1"/>
    <property type="match status" value="1"/>
</dbReference>
<dbReference type="EC" id="2.10.1.1" evidence="6"/>
<reference evidence="8 9" key="1">
    <citation type="submission" date="2015-10" db="EMBL/GenBank/DDBJ databases">
        <title>Candidatus Desulfofervidus auxilii, a hydrogenotrophic sulfate-reducing bacterium involved in the thermophilic anaerobic oxidation of methane.</title>
        <authorList>
            <person name="Krukenberg V."/>
            <person name="Richter M."/>
            <person name="Wegener G."/>
        </authorList>
    </citation>
    <scope>NUCLEOTIDE SEQUENCE [LARGE SCALE GENOMIC DNA]</scope>
    <source>
        <strain evidence="8 9">HS1</strain>
    </source>
</reference>
<protein>
    <recommendedName>
        <fullName evidence="6">Molybdopterin molybdenumtransferase</fullName>
        <ecNumber evidence="6">2.10.1.1</ecNumber>
    </recommendedName>
</protein>
<dbReference type="SUPFAM" id="SSF53850">
    <property type="entry name" value="Periplasmic binding protein-like II"/>
    <property type="match status" value="1"/>
</dbReference>
<gene>
    <name evidence="8" type="ORF">HS1_000087</name>
</gene>
<dbReference type="GO" id="GO:0046872">
    <property type="term" value="F:metal ion binding"/>
    <property type="evidence" value="ECO:0007669"/>
    <property type="project" value="UniProtKB-UniRule"/>
</dbReference>
<keyword evidence="4 6" id="KW-0501">Molybdenum cofactor biosynthesis</keyword>
<dbReference type="InterPro" id="IPR001453">
    <property type="entry name" value="MoaB/Mog_dom"/>
</dbReference>
<dbReference type="SUPFAM" id="SSF53218">
    <property type="entry name" value="Molybdenum cofactor biosynthesis proteins"/>
    <property type="match status" value="1"/>
</dbReference>
<name>A0A7U4TGL4_DESA2</name>
<dbReference type="InterPro" id="IPR005111">
    <property type="entry name" value="MoeA_C_domain_IV"/>
</dbReference>
<feature type="domain" description="MoaB/Mog" evidence="7">
    <location>
        <begin position="191"/>
        <end position="333"/>
    </location>
</feature>
<dbReference type="Gene3D" id="3.90.105.10">
    <property type="entry name" value="Molybdopterin biosynthesis moea protein, domain 2"/>
    <property type="match status" value="1"/>
</dbReference>
<keyword evidence="6" id="KW-0808">Transferase</keyword>
<dbReference type="GO" id="GO:0006777">
    <property type="term" value="P:Mo-molybdopterin cofactor biosynthetic process"/>
    <property type="evidence" value="ECO:0007669"/>
    <property type="project" value="UniProtKB-UniRule"/>
</dbReference>
<dbReference type="InterPro" id="IPR005110">
    <property type="entry name" value="MoeA_linker/N"/>
</dbReference>
<dbReference type="SMART" id="SM00852">
    <property type="entry name" value="MoCF_biosynth"/>
    <property type="match status" value="1"/>
</dbReference>
<evidence type="ECO:0000313" key="8">
    <source>
        <dbReference type="EMBL" id="AMM39894.1"/>
    </source>
</evidence>
<dbReference type="PANTHER" id="PTHR10192:SF16">
    <property type="entry name" value="MOLYBDOPTERIN MOLYBDENUMTRANSFERASE"/>
    <property type="match status" value="1"/>
</dbReference>
<comment type="similarity">
    <text evidence="3 6">Belongs to the MoeA family.</text>
</comment>
<comment type="function">
    <text evidence="1 6">Catalyzes the insertion of molybdate into adenylated molybdopterin with the concomitant release of AMP.</text>
</comment>
<dbReference type="EMBL" id="CP013015">
    <property type="protein sequence ID" value="AMM39894.1"/>
    <property type="molecule type" value="Genomic_DNA"/>
</dbReference>
<dbReference type="InterPro" id="IPR036425">
    <property type="entry name" value="MoaB/Mog-like_dom_sf"/>
</dbReference>
<dbReference type="SUPFAM" id="SSF63882">
    <property type="entry name" value="MoeA N-terminal region -like"/>
    <property type="match status" value="1"/>
</dbReference>
<organism evidence="8 9">
    <name type="scientific">Desulfofervidus auxilii</name>
    <dbReference type="NCBI Taxonomy" id="1621989"/>
    <lineage>
        <taxon>Bacteria</taxon>
        <taxon>Pseudomonadati</taxon>
        <taxon>Thermodesulfobacteriota</taxon>
        <taxon>Candidatus Desulfofervidia</taxon>
        <taxon>Candidatus Desulfofervidales</taxon>
        <taxon>Candidatus Desulfofervidaceae</taxon>
        <taxon>Candidatus Desulfofervidus</taxon>
    </lineage>
</organism>
<dbReference type="Gene3D" id="2.170.190.11">
    <property type="entry name" value="Molybdopterin biosynthesis moea protein, domain 3"/>
    <property type="match status" value="1"/>
</dbReference>
<dbReference type="InterPro" id="IPR036688">
    <property type="entry name" value="MoeA_C_domain_IV_sf"/>
</dbReference>
<dbReference type="InterPro" id="IPR024370">
    <property type="entry name" value="PBP_domain"/>
</dbReference>
<evidence type="ECO:0000256" key="5">
    <source>
        <dbReference type="ARBA" id="ARBA00047317"/>
    </source>
</evidence>
<evidence type="ECO:0000259" key="7">
    <source>
        <dbReference type="SMART" id="SM00852"/>
    </source>
</evidence>
<evidence type="ECO:0000313" key="9">
    <source>
        <dbReference type="Proteomes" id="UP000070560"/>
    </source>
</evidence>
<dbReference type="Gene3D" id="3.40.190.10">
    <property type="entry name" value="Periplasmic binding protein-like II"/>
    <property type="match status" value="1"/>
</dbReference>
<dbReference type="Gene3D" id="3.40.980.10">
    <property type="entry name" value="MoaB/Mog-like domain"/>
    <property type="match status" value="1"/>
</dbReference>
<keyword evidence="6" id="KW-0500">Molybdenum</keyword>
<evidence type="ECO:0000256" key="2">
    <source>
        <dbReference type="ARBA" id="ARBA00005046"/>
    </source>
</evidence>
<dbReference type="SUPFAM" id="SSF63867">
    <property type="entry name" value="MoeA C-terminal domain-like"/>
    <property type="match status" value="1"/>
</dbReference>
<dbReference type="PANTHER" id="PTHR10192">
    <property type="entry name" value="MOLYBDOPTERIN BIOSYNTHESIS PROTEIN"/>
    <property type="match status" value="1"/>
</dbReference>
<dbReference type="GO" id="GO:0005829">
    <property type="term" value="C:cytosol"/>
    <property type="evidence" value="ECO:0007669"/>
    <property type="project" value="TreeGrafter"/>
</dbReference>
<proteinExistence type="inferred from homology"/>
<dbReference type="CDD" id="cd00887">
    <property type="entry name" value="MoeA"/>
    <property type="match status" value="1"/>
</dbReference>
<evidence type="ECO:0000256" key="3">
    <source>
        <dbReference type="ARBA" id="ARBA00010763"/>
    </source>
</evidence>
<accession>A0A7U4TGL4</accession>